<gene>
    <name evidence="1" type="ORF">VPMG_00093</name>
</gene>
<dbReference type="GeneID" id="15013226"/>
<dbReference type="Proteomes" id="UP000201725">
    <property type="component" value="Segment"/>
</dbReference>
<protein>
    <submittedName>
        <fullName evidence="1">Uncharacterized protein</fullName>
    </submittedName>
</protein>
<name>M4SLL7_9CAUD</name>
<dbReference type="KEGG" id="vg:15013226"/>
<accession>M4SLL7</accession>
<proteinExistence type="predicted"/>
<dbReference type="InterPro" id="IPR011604">
    <property type="entry name" value="PDDEXK-like_dom_sf"/>
</dbReference>
<dbReference type="RefSeq" id="YP_007676583.1">
    <property type="nucleotide sequence ID" value="NC_020868.1"/>
</dbReference>
<organism evidence="1 2">
    <name type="scientific">Vibrio phage VBP32</name>
    <dbReference type="NCBI Taxonomy" id="754072"/>
    <lineage>
        <taxon>Viruses</taxon>
        <taxon>Duplodnaviria</taxon>
        <taxon>Heunggongvirae</taxon>
        <taxon>Uroviricota</taxon>
        <taxon>Caudoviricetes</taxon>
        <taxon>Schitoviridae</taxon>
        <taxon>Fuhrmanvirinae</taxon>
        <taxon>Stoningtonvirus</taxon>
        <taxon>Stoningtonvirus VBP47</taxon>
    </lineage>
</organism>
<sequence>MAKYTNTTGIPLSVGVWLATDTYQYPPDDGKKYISATGLLKSVRQNVLSKRIPKGGERQEDIVSKVASRFGTAIHDSIEMSWVNNYKNAMTSLGYPQAVVDRVRVNPTDPDEEGIIPVYMEQRFHKEVGDWIVSGQFDFVGDGRLEDFKSTGTFTWTKGNKDQDYIDQGSIYRWGRPDIITQDVLAIQFFFKDWQAFKAKDPKYPPSMLVEKTYKLRDIADTDAWIKQKLFQIDMYENAPEPDIPYCTDKELWRDPPVWKYYKDPTKTEGRATKNFDNPQEANLRFVQDGSVGIVIQRDSEPKACKYCPAVNLCSQAKHFIDTGELKL</sequence>
<reference evidence="1 2" key="1">
    <citation type="submission" date="2010-11" db="EMBL/GenBank/DDBJ databases">
        <title>The Genome Sequence of Vibrio phage VBP32.</title>
        <authorList>
            <consortium name="The Broad Institute Genome Sequencing Platform"/>
            <person name="Henn M.R."/>
            <person name="Wharam S."/>
            <person name="Gilg I."/>
            <person name="Martinez Martinez J."/>
            <person name="Wilson W."/>
            <person name="Levin J."/>
            <person name="Malboeuf C."/>
            <person name="Casali M."/>
            <person name="Russ C."/>
            <person name="Lennon N."/>
            <person name="Chapman S.B."/>
            <person name="Erlich R."/>
            <person name="Young S.K."/>
            <person name="Yandava C."/>
            <person name="Zeng Q."/>
            <person name="Fitzgerald M.F."/>
            <person name="Alvarado L."/>
            <person name="Anderson S."/>
            <person name="Berlin A."/>
            <person name="Chen Z."/>
            <person name="Freedman E."/>
            <person name="Gellesch M."/>
            <person name="Goldberg J."/>
            <person name="Green L."/>
            <person name="Griggs A."/>
            <person name="Gujja S."/>
            <person name="Heilman E."/>
            <person name="Heiman D."/>
            <person name="Hollinger A."/>
            <person name="Howarth C."/>
            <person name="Larson L."/>
            <person name="Mehta T."/>
            <person name="Neiman D."/>
            <person name="Pearson M."/>
            <person name="Roberts A."/>
            <person name="Ryan E."/>
            <person name="Saif S."/>
            <person name="Shea T."/>
            <person name="Shenoy N."/>
            <person name="Sisk P."/>
            <person name="Stolte C."/>
            <person name="Sykes S."/>
            <person name="White J."/>
            <person name="Haas B."/>
            <person name="Nusbaum C."/>
            <person name="Birren B."/>
        </authorList>
    </citation>
    <scope>NUCLEOTIDE SEQUENCE [LARGE SCALE GENOMIC DNA]</scope>
    <source>
        <strain evidence="1 2">VBP32</strain>
    </source>
</reference>
<evidence type="ECO:0000313" key="1">
    <source>
        <dbReference type="EMBL" id="AGH57232.1"/>
    </source>
</evidence>
<evidence type="ECO:0000313" key="2">
    <source>
        <dbReference type="Proteomes" id="UP000201725"/>
    </source>
</evidence>
<dbReference type="Gene3D" id="3.90.320.10">
    <property type="match status" value="1"/>
</dbReference>
<dbReference type="EMBL" id="HQ634196">
    <property type="protein sequence ID" value="AGH57232.1"/>
    <property type="molecule type" value="Genomic_DNA"/>
</dbReference>